<accession>A0A6H5GCF2</accession>
<proteinExistence type="predicted"/>
<dbReference type="EMBL" id="CADCXU010009922">
    <property type="protein sequence ID" value="CAB0000793.1"/>
    <property type="molecule type" value="Genomic_DNA"/>
</dbReference>
<dbReference type="AlphaFoldDB" id="A0A6H5GCF2"/>
<evidence type="ECO:0000313" key="1">
    <source>
        <dbReference type="EMBL" id="CAB0000793.1"/>
    </source>
</evidence>
<dbReference type="Proteomes" id="UP000479000">
    <property type="component" value="Unassembled WGS sequence"/>
</dbReference>
<reference evidence="1 2" key="1">
    <citation type="submission" date="2020-02" db="EMBL/GenBank/DDBJ databases">
        <authorList>
            <person name="Ferguson B K."/>
        </authorList>
    </citation>
    <scope>NUCLEOTIDE SEQUENCE [LARGE SCALE GENOMIC DNA]</scope>
</reference>
<gene>
    <name evidence="1" type="ORF">NTEN_LOCUS6580</name>
</gene>
<keyword evidence="2" id="KW-1185">Reference proteome</keyword>
<evidence type="ECO:0000313" key="2">
    <source>
        <dbReference type="Proteomes" id="UP000479000"/>
    </source>
</evidence>
<name>A0A6H5GCF2_9HEMI</name>
<feature type="non-terminal residue" evidence="1">
    <location>
        <position position="52"/>
    </location>
</feature>
<protein>
    <submittedName>
        <fullName evidence="1">Uncharacterized protein</fullName>
    </submittedName>
</protein>
<sequence>MGRPKQLTPASTLLSKAGAPVPWNNEGYNVQQCEIWKKIVVIKKSKPIPKYA</sequence>
<organism evidence="1 2">
    <name type="scientific">Nesidiocoris tenuis</name>
    <dbReference type="NCBI Taxonomy" id="355587"/>
    <lineage>
        <taxon>Eukaryota</taxon>
        <taxon>Metazoa</taxon>
        <taxon>Ecdysozoa</taxon>
        <taxon>Arthropoda</taxon>
        <taxon>Hexapoda</taxon>
        <taxon>Insecta</taxon>
        <taxon>Pterygota</taxon>
        <taxon>Neoptera</taxon>
        <taxon>Paraneoptera</taxon>
        <taxon>Hemiptera</taxon>
        <taxon>Heteroptera</taxon>
        <taxon>Panheteroptera</taxon>
        <taxon>Cimicomorpha</taxon>
        <taxon>Miridae</taxon>
        <taxon>Dicyphina</taxon>
        <taxon>Nesidiocoris</taxon>
    </lineage>
</organism>